<dbReference type="Proteomes" id="UP000327044">
    <property type="component" value="Unassembled WGS sequence"/>
</dbReference>
<dbReference type="Gene3D" id="1.10.10.60">
    <property type="entry name" value="Homeodomain-like"/>
    <property type="match status" value="1"/>
</dbReference>
<evidence type="ECO:0000256" key="4">
    <source>
        <dbReference type="SAM" id="MobiDB-lite"/>
    </source>
</evidence>
<dbReference type="GO" id="GO:0005634">
    <property type="term" value="C:nucleus"/>
    <property type="evidence" value="ECO:0007669"/>
    <property type="project" value="UniProtKB-SubCell"/>
</dbReference>
<name>A0A5N4B4K1_PHOPY</name>
<feature type="compositionally biased region" description="Basic and acidic residues" evidence="4">
    <location>
        <begin position="527"/>
        <end position="538"/>
    </location>
</feature>
<dbReference type="SUPFAM" id="SSF46689">
    <property type="entry name" value="Homeodomain-like"/>
    <property type="match status" value="1"/>
</dbReference>
<feature type="region of interest" description="Disordered" evidence="4">
    <location>
        <begin position="408"/>
        <end position="487"/>
    </location>
</feature>
<evidence type="ECO:0000313" key="7">
    <source>
        <dbReference type="Proteomes" id="UP000327044"/>
    </source>
</evidence>
<keyword evidence="3" id="KW-0539">Nucleus</keyword>
<dbReference type="AlphaFoldDB" id="A0A5N4B4K1"/>
<comment type="caution">
    <text evidence="6">The sequence shown here is derived from an EMBL/GenBank/DDBJ whole genome shotgun (WGS) entry which is preliminary data.</text>
</comment>
<evidence type="ECO:0000256" key="1">
    <source>
        <dbReference type="ARBA" id="ARBA00004123"/>
    </source>
</evidence>
<organism evidence="6 7">
    <name type="scientific">Photinus pyralis</name>
    <name type="common">Common eastern firefly</name>
    <name type="synonym">Lampyris pyralis</name>
    <dbReference type="NCBI Taxonomy" id="7054"/>
    <lineage>
        <taxon>Eukaryota</taxon>
        <taxon>Metazoa</taxon>
        <taxon>Ecdysozoa</taxon>
        <taxon>Arthropoda</taxon>
        <taxon>Hexapoda</taxon>
        <taxon>Insecta</taxon>
        <taxon>Pterygota</taxon>
        <taxon>Neoptera</taxon>
        <taxon>Endopterygota</taxon>
        <taxon>Coleoptera</taxon>
        <taxon>Polyphaga</taxon>
        <taxon>Elateriformia</taxon>
        <taxon>Elateroidea</taxon>
        <taxon>Lampyridae</taxon>
        <taxon>Lampyrinae</taxon>
        <taxon>Photinus</taxon>
    </lineage>
</organism>
<dbReference type="InterPro" id="IPR004875">
    <property type="entry name" value="DDE_SF_endonuclease_dom"/>
</dbReference>
<dbReference type="EMBL" id="VVIM01000001">
    <property type="protein sequence ID" value="KAB0804496.1"/>
    <property type="molecule type" value="Genomic_DNA"/>
</dbReference>
<dbReference type="InterPro" id="IPR009057">
    <property type="entry name" value="Homeodomain-like_sf"/>
</dbReference>
<dbReference type="PANTHER" id="PTHR19303">
    <property type="entry name" value="TRANSPOSON"/>
    <property type="match status" value="1"/>
</dbReference>
<feature type="compositionally biased region" description="Polar residues" evidence="4">
    <location>
        <begin position="419"/>
        <end position="482"/>
    </location>
</feature>
<dbReference type="GO" id="GO:0003677">
    <property type="term" value="F:DNA binding"/>
    <property type="evidence" value="ECO:0007669"/>
    <property type="project" value="UniProtKB-KW"/>
</dbReference>
<proteinExistence type="predicted"/>
<dbReference type="PROSITE" id="PS51253">
    <property type="entry name" value="HTH_CENPB"/>
    <property type="match status" value="1"/>
</dbReference>
<reference evidence="6 7" key="1">
    <citation type="journal article" date="2018" name="Elife">
        <title>Firefly genomes illuminate parallel origins of bioluminescence in beetles.</title>
        <authorList>
            <person name="Fallon T.R."/>
            <person name="Lower S.E."/>
            <person name="Chang C.H."/>
            <person name="Bessho-Uehara M."/>
            <person name="Martin G.J."/>
            <person name="Bewick A.J."/>
            <person name="Behringer M."/>
            <person name="Debat H.J."/>
            <person name="Wong I."/>
            <person name="Day J.C."/>
            <person name="Suvorov A."/>
            <person name="Silva C.J."/>
            <person name="Stanger-Hall K.F."/>
            <person name="Hall D.W."/>
            <person name="Schmitz R.J."/>
            <person name="Nelson D.R."/>
            <person name="Lewis S.M."/>
            <person name="Shigenobu S."/>
            <person name="Bybee S.M."/>
            <person name="Larracuente A.M."/>
            <person name="Oba Y."/>
            <person name="Weng J.K."/>
        </authorList>
    </citation>
    <scope>NUCLEOTIDE SEQUENCE [LARGE SCALE GENOMIC DNA]</scope>
    <source>
        <strain evidence="6">1611_PpyrPB1</strain>
        <tissue evidence="6">Whole body</tissue>
    </source>
</reference>
<dbReference type="InterPro" id="IPR006600">
    <property type="entry name" value="HTH_CenpB_DNA-bd_dom"/>
</dbReference>
<sequence length="639" mass="70867">MPNVYVRKSSKGSWSQEDLQQAIGVIENGLSIRSAGKQFKIPESTLRNRLKKNSFEKKGMGPEAQLGIDAENKLSLHIKKLQAVGFAPTQRDVRHLAFNLATSLNKKHTFNTETKTAGKVWFSSFMRRHPELSVRKAQGISKARTEGMNRAEIKNYFTLLTDILTENDLLDKPACIWNCDEIGVQLNNEPGKVIAAKGSKDVHVITSAEKGETITVLACCSAEGQFLPPYCIFKGVYAKSQHLKSAPPGTVIKMNKKSAYITTELFMDWMTQHFIPRKPTGKNLLVLDGHASHMNSADMLQIASDNDIIIVCLPSHTTHYLQPLDRVVFKPFKTYFKDACAKMVSTRRGTGKITRDDFGELLNLAWSRSATVQLATSSFRATGIYPLNMDAIPEHAYLLSCDQDAPVTPGIGTPDPISATDQTPVTPPSAISSEVSFLDEVNSQPSTSKARSPVKTSKGNSQPFSKTSPQSKMATSPKSKITPNKALATISPIPASLGQSKVKRKISATNVTSPEYISSKQKKIQETLKKKEDQERKKQVATSKIQKIPKGKKRLKRDSPPSTSSGEESDLMELLSDTAIESEDEACVECLEIYAQTTSKSDWIKCMSCSRWLHESCTMYVNKCYYCGRKEIRQKNLKK</sequence>
<evidence type="ECO:0000256" key="2">
    <source>
        <dbReference type="ARBA" id="ARBA00023125"/>
    </source>
</evidence>
<dbReference type="Pfam" id="PF03221">
    <property type="entry name" value="HTH_Tnp_Tc5"/>
    <property type="match status" value="1"/>
</dbReference>
<evidence type="ECO:0000256" key="3">
    <source>
        <dbReference type="ARBA" id="ARBA00023242"/>
    </source>
</evidence>
<keyword evidence="2" id="KW-0238">DNA-binding</keyword>
<feature type="region of interest" description="Disordered" evidence="4">
    <location>
        <begin position="527"/>
        <end position="571"/>
    </location>
</feature>
<feature type="compositionally biased region" description="Basic residues" evidence="4">
    <location>
        <begin position="547"/>
        <end position="556"/>
    </location>
</feature>
<protein>
    <recommendedName>
        <fullName evidence="5">HTH CENPB-type domain-containing protein</fullName>
    </recommendedName>
</protein>
<evidence type="ECO:0000313" key="6">
    <source>
        <dbReference type="EMBL" id="KAB0804496.1"/>
    </source>
</evidence>
<dbReference type="Pfam" id="PF03184">
    <property type="entry name" value="DDE_1"/>
    <property type="match status" value="1"/>
</dbReference>
<gene>
    <name evidence="6" type="ORF">PPYR_01466</name>
</gene>
<dbReference type="InterPro" id="IPR007889">
    <property type="entry name" value="HTH_Psq"/>
</dbReference>
<accession>A0A5N4B4K1</accession>
<dbReference type="OrthoDB" id="6750460at2759"/>
<dbReference type="InParanoid" id="A0A5N4B4K1"/>
<keyword evidence="7" id="KW-1185">Reference proteome</keyword>
<dbReference type="InterPro" id="IPR050863">
    <property type="entry name" value="CenT-Element_Derived"/>
</dbReference>
<dbReference type="InterPro" id="IPR036397">
    <property type="entry name" value="RNaseH_sf"/>
</dbReference>
<feature type="domain" description="HTH CENPB-type" evidence="5">
    <location>
        <begin position="58"/>
        <end position="135"/>
    </location>
</feature>
<dbReference type="Gene3D" id="3.30.420.10">
    <property type="entry name" value="Ribonuclease H-like superfamily/Ribonuclease H"/>
    <property type="match status" value="1"/>
</dbReference>
<evidence type="ECO:0000259" key="5">
    <source>
        <dbReference type="PROSITE" id="PS51253"/>
    </source>
</evidence>
<dbReference type="PANTHER" id="PTHR19303:SF74">
    <property type="entry name" value="POGO TRANSPOSABLE ELEMENT WITH KRAB DOMAIN"/>
    <property type="match status" value="1"/>
</dbReference>
<dbReference type="Pfam" id="PF05225">
    <property type="entry name" value="HTH_psq"/>
    <property type="match status" value="1"/>
</dbReference>
<comment type="subcellular location">
    <subcellularLocation>
        <location evidence="1">Nucleus</location>
    </subcellularLocation>
</comment>